<dbReference type="InterPro" id="IPR006073">
    <property type="entry name" value="GTP-bd"/>
</dbReference>
<name>A0A8C7W991_ONCMY</name>
<dbReference type="InterPro" id="IPR027417">
    <property type="entry name" value="P-loop_NTPase"/>
</dbReference>
<dbReference type="GO" id="GO:0042254">
    <property type="term" value="P:ribosome biogenesis"/>
    <property type="evidence" value="ECO:0007669"/>
    <property type="project" value="UniProtKB-UniRule"/>
</dbReference>
<dbReference type="PANTHER" id="PTHR11702">
    <property type="entry name" value="DEVELOPMENTALLY REGULATED GTP-BINDING PROTEIN-RELATED"/>
    <property type="match status" value="1"/>
</dbReference>
<dbReference type="AlphaFoldDB" id="A0A8C7W991"/>
<dbReference type="Pfam" id="PF01018">
    <property type="entry name" value="GTP1_OBG"/>
    <property type="match status" value="1"/>
</dbReference>
<dbReference type="GO" id="GO:0005739">
    <property type="term" value="C:mitochondrion"/>
    <property type="evidence" value="ECO:0007669"/>
    <property type="project" value="TreeGrafter"/>
</dbReference>
<accession>A0A8C7W991</accession>
<evidence type="ECO:0000313" key="6">
    <source>
        <dbReference type="Proteomes" id="UP000694395"/>
    </source>
</evidence>
<evidence type="ECO:0000259" key="4">
    <source>
        <dbReference type="PROSITE" id="PS51883"/>
    </source>
</evidence>
<dbReference type="Proteomes" id="UP000694395">
    <property type="component" value="Chromosome 9"/>
</dbReference>
<evidence type="ECO:0000256" key="2">
    <source>
        <dbReference type="ARBA" id="ARBA00022741"/>
    </source>
</evidence>
<dbReference type="Gene3D" id="3.40.50.300">
    <property type="entry name" value="P-loop containing nucleotide triphosphate hydrolases"/>
    <property type="match status" value="2"/>
</dbReference>
<keyword evidence="3" id="KW-0342">GTP-binding</keyword>
<sequence>RLLPRSSQTRHLVDHRNVKLLTGAGGKGACTFHSEPWKEWGGPDGGNGGDGGNIIKNERQVKSLAQVTPVYKGVDGDSGGCKNRYGRNASTIYIAVPVGTVVREQGRLWQTSPSIARSTWLCLEWLGGKKEPRFLSNENRAPMTATPGERGQESCPPAEIYMLVCVFPLLVGFPNAEKSSLLWTISNARPAVAAYSFTTLNPHVGIVKYRDHDLPPLPFPISAPAPAFRAEPVRAGLSHWPHVILANKMDLLGARGKMDALRGHMAQRVIPVSALTGQNREELIIHLREV</sequence>
<dbReference type="Gene3D" id="2.70.210.12">
    <property type="entry name" value="GTP1/OBG domain"/>
    <property type="match status" value="1"/>
</dbReference>
<dbReference type="SUPFAM" id="SSF52540">
    <property type="entry name" value="P-loop containing nucleoside triphosphate hydrolases"/>
    <property type="match status" value="1"/>
</dbReference>
<reference evidence="5" key="1">
    <citation type="submission" date="2020-07" db="EMBL/GenBank/DDBJ databases">
        <title>A long reads based de novo assembly of the rainbow trout Arlee double haploid line genome.</title>
        <authorList>
            <person name="Gao G."/>
            <person name="Palti Y."/>
        </authorList>
    </citation>
    <scope>NUCLEOTIDE SEQUENCE [LARGE SCALE GENOMIC DNA]</scope>
</reference>
<dbReference type="GeneTree" id="ENSGT00940000157379"/>
<evidence type="ECO:0000313" key="5">
    <source>
        <dbReference type="Ensembl" id="ENSOMYP00000083337.2"/>
    </source>
</evidence>
<dbReference type="SUPFAM" id="SSF82051">
    <property type="entry name" value="Obg GTP-binding protein N-terminal domain"/>
    <property type="match status" value="1"/>
</dbReference>
<dbReference type="InterPro" id="IPR006169">
    <property type="entry name" value="GTP1_OBG_dom"/>
</dbReference>
<dbReference type="FunFam" id="2.70.210.12:FF:000001">
    <property type="entry name" value="GTPase Obg"/>
    <property type="match status" value="1"/>
</dbReference>
<keyword evidence="2" id="KW-0547">Nucleotide-binding</keyword>
<dbReference type="InterPro" id="IPR045086">
    <property type="entry name" value="OBG_GTPase"/>
</dbReference>
<dbReference type="PRINTS" id="PR00326">
    <property type="entry name" value="GTP1OBG"/>
</dbReference>
<dbReference type="InterPro" id="IPR036726">
    <property type="entry name" value="GTP1_OBG_dom_sf"/>
</dbReference>
<evidence type="ECO:0000256" key="1">
    <source>
        <dbReference type="ARBA" id="ARBA00007699"/>
    </source>
</evidence>
<dbReference type="Pfam" id="PF01926">
    <property type="entry name" value="MMR_HSR1"/>
    <property type="match status" value="1"/>
</dbReference>
<keyword evidence="6" id="KW-1185">Reference proteome</keyword>
<dbReference type="GO" id="GO:0005525">
    <property type="term" value="F:GTP binding"/>
    <property type="evidence" value="ECO:0007669"/>
    <property type="project" value="UniProtKB-KW"/>
</dbReference>
<organism evidence="5 6">
    <name type="scientific">Oncorhynchus mykiss</name>
    <name type="common">Rainbow trout</name>
    <name type="synonym">Salmo gairdneri</name>
    <dbReference type="NCBI Taxonomy" id="8022"/>
    <lineage>
        <taxon>Eukaryota</taxon>
        <taxon>Metazoa</taxon>
        <taxon>Chordata</taxon>
        <taxon>Craniata</taxon>
        <taxon>Vertebrata</taxon>
        <taxon>Euteleostomi</taxon>
        <taxon>Actinopterygii</taxon>
        <taxon>Neopterygii</taxon>
        <taxon>Teleostei</taxon>
        <taxon>Protacanthopterygii</taxon>
        <taxon>Salmoniformes</taxon>
        <taxon>Salmonidae</taxon>
        <taxon>Salmoninae</taxon>
        <taxon>Oncorhynchus</taxon>
    </lineage>
</organism>
<proteinExistence type="inferred from homology"/>
<feature type="domain" description="Obg" evidence="4">
    <location>
        <begin position="10"/>
        <end position="163"/>
    </location>
</feature>
<reference evidence="5" key="2">
    <citation type="submission" date="2025-08" db="UniProtKB">
        <authorList>
            <consortium name="Ensembl"/>
        </authorList>
    </citation>
    <scope>IDENTIFICATION</scope>
</reference>
<dbReference type="PANTHER" id="PTHR11702:SF31">
    <property type="entry name" value="MITOCHONDRIAL RIBOSOME-ASSOCIATED GTPASE 2"/>
    <property type="match status" value="1"/>
</dbReference>
<reference evidence="5" key="3">
    <citation type="submission" date="2025-09" db="UniProtKB">
        <authorList>
            <consortium name="Ensembl"/>
        </authorList>
    </citation>
    <scope>IDENTIFICATION</scope>
</reference>
<dbReference type="PROSITE" id="PS51883">
    <property type="entry name" value="OBG"/>
    <property type="match status" value="1"/>
</dbReference>
<dbReference type="GO" id="GO:0003924">
    <property type="term" value="F:GTPase activity"/>
    <property type="evidence" value="ECO:0007669"/>
    <property type="project" value="InterPro"/>
</dbReference>
<evidence type="ECO:0000256" key="3">
    <source>
        <dbReference type="ARBA" id="ARBA00023134"/>
    </source>
</evidence>
<dbReference type="Ensembl" id="ENSOMYT00000090775.2">
    <property type="protein sequence ID" value="ENSOMYP00000083337.2"/>
    <property type="gene ID" value="ENSOMYG00000038412.2"/>
</dbReference>
<protein>
    <submittedName>
        <fullName evidence="5">Mitochondrial ribosome associated GTPase 2</fullName>
    </submittedName>
</protein>
<comment type="similarity">
    <text evidence="1">Belongs to the TRAFAC class OBG-HflX-like GTPase superfamily. OBG GTPase family.</text>
</comment>